<dbReference type="STRING" id="43700.ENSMALP00000008682"/>
<dbReference type="Pfam" id="PF00089">
    <property type="entry name" value="Trypsin"/>
    <property type="match status" value="1"/>
</dbReference>
<keyword evidence="3" id="KW-1185">Reference proteome</keyword>
<sequence>TMLNMLSLLVKLHFKSPMNSGLMGGGSVATAGVWPWIVSIQKNGSHVCGGTLVAVEHVCRDVLDGKMLLGMTETIFKNKTICKDLHLQTNLMGVLI</sequence>
<proteinExistence type="predicted"/>
<dbReference type="Gene3D" id="2.40.10.10">
    <property type="entry name" value="Trypsin-like serine proteases"/>
    <property type="match status" value="1"/>
</dbReference>
<dbReference type="InterPro" id="IPR001254">
    <property type="entry name" value="Trypsin_dom"/>
</dbReference>
<dbReference type="Ensembl" id="ENSMALT00000008863.1">
    <property type="protein sequence ID" value="ENSMALP00000008682.1"/>
    <property type="gene ID" value="ENSMALG00000006180.1"/>
</dbReference>
<dbReference type="AlphaFoldDB" id="A0A3Q3J614"/>
<evidence type="ECO:0000313" key="3">
    <source>
        <dbReference type="Proteomes" id="UP000261600"/>
    </source>
</evidence>
<reference evidence="2" key="1">
    <citation type="submission" date="2025-08" db="UniProtKB">
        <authorList>
            <consortium name="Ensembl"/>
        </authorList>
    </citation>
    <scope>IDENTIFICATION</scope>
</reference>
<reference evidence="2" key="2">
    <citation type="submission" date="2025-09" db="UniProtKB">
        <authorList>
            <consortium name="Ensembl"/>
        </authorList>
    </citation>
    <scope>IDENTIFICATION</scope>
</reference>
<dbReference type="InterPro" id="IPR043504">
    <property type="entry name" value="Peptidase_S1_PA_chymotrypsin"/>
</dbReference>
<dbReference type="SUPFAM" id="SSF50494">
    <property type="entry name" value="Trypsin-like serine proteases"/>
    <property type="match status" value="1"/>
</dbReference>
<evidence type="ECO:0000313" key="2">
    <source>
        <dbReference type="Ensembl" id="ENSMALP00000008682.1"/>
    </source>
</evidence>
<organism evidence="2 3">
    <name type="scientific">Monopterus albus</name>
    <name type="common">Swamp eel</name>
    <dbReference type="NCBI Taxonomy" id="43700"/>
    <lineage>
        <taxon>Eukaryota</taxon>
        <taxon>Metazoa</taxon>
        <taxon>Chordata</taxon>
        <taxon>Craniata</taxon>
        <taxon>Vertebrata</taxon>
        <taxon>Euteleostomi</taxon>
        <taxon>Actinopterygii</taxon>
        <taxon>Neopterygii</taxon>
        <taxon>Teleostei</taxon>
        <taxon>Neoteleostei</taxon>
        <taxon>Acanthomorphata</taxon>
        <taxon>Anabantaria</taxon>
        <taxon>Synbranchiformes</taxon>
        <taxon>Synbranchidae</taxon>
        <taxon>Monopterus</taxon>
    </lineage>
</organism>
<protein>
    <recommendedName>
        <fullName evidence="1">Peptidase S1 domain-containing protein</fullName>
    </recommendedName>
</protein>
<feature type="domain" description="Peptidase S1" evidence="1">
    <location>
        <begin position="25"/>
        <end position="56"/>
    </location>
</feature>
<name>A0A3Q3J614_MONAL</name>
<dbReference type="InterPro" id="IPR009003">
    <property type="entry name" value="Peptidase_S1_PA"/>
</dbReference>
<evidence type="ECO:0000259" key="1">
    <source>
        <dbReference type="Pfam" id="PF00089"/>
    </source>
</evidence>
<dbReference type="GO" id="GO:0006508">
    <property type="term" value="P:proteolysis"/>
    <property type="evidence" value="ECO:0007669"/>
    <property type="project" value="InterPro"/>
</dbReference>
<dbReference type="GO" id="GO:0004252">
    <property type="term" value="F:serine-type endopeptidase activity"/>
    <property type="evidence" value="ECO:0007669"/>
    <property type="project" value="InterPro"/>
</dbReference>
<accession>A0A3Q3J614</accession>
<dbReference type="Proteomes" id="UP000261600">
    <property type="component" value="Unplaced"/>
</dbReference>